<dbReference type="eggNOG" id="ENOG502S09K">
    <property type="taxonomic scope" value="Eukaryota"/>
</dbReference>
<evidence type="ECO:0000313" key="2">
    <source>
        <dbReference type="Proteomes" id="UP000016936"/>
    </source>
</evidence>
<dbReference type="OMA" id="GEWHLRS"/>
<dbReference type="HOGENOM" id="CLU_062649_0_0_1"/>
<sequence>MCFGGDEYQYETRVEVRNGERQLVKTYLPRHGMSRRRRYGFGGPYYPSRYYARPPSGRYINRELAYLDRYPNVPLSQDFVRDVYRRSYSGYGYGTGYHVGARAAMPTRYSMHRSPQHLHHFPNSHTPIAAMEAYPKPRHQYIYTPRYGQRGILSYAGQAPNGAAPTGVIGSAYAYGVGYPAAAVAAATCQPVVYNTRPFYGPTYLYPYYNPGYTYYNSNLYGCIYPLANFYFPYQRSYYNTVPTYGYTAHVYPPGHATTTTTTYHVTNAQAPVYASPTAQLLRETRPAYAHGHAYTPQAPTREEIQLENRRIATQRGAYDARKIRPADARDDDPFWCREVNGEWHLRSYYQIENECHPGRWMMDAEIGFLVFHRA</sequence>
<protein>
    <submittedName>
        <fullName evidence="1">Uncharacterized protein</fullName>
    </submittedName>
</protein>
<organism evidence="1 2">
    <name type="scientific">Cochliobolus heterostrophus (strain C5 / ATCC 48332 / race O)</name>
    <name type="common">Southern corn leaf blight fungus</name>
    <name type="synonym">Bipolaris maydis</name>
    <dbReference type="NCBI Taxonomy" id="701091"/>
    <lineage>
        <taxon>Eukaryota</taxon>
        <taxon>Fungi</taxon>
        <taxon>Dikarya</taxon>
        <taxon>Ascomycota</taxon>
        <taxon>Pezizomycotina</taxon>
        <taxon>Dothideomycetes</taxon>
        <taxon>Pleosporomycetidae</taxon>
        <taxon>Pleosporales</taxon>
        <taxon>Pleosporineae</taxon>
        <taxon>Pleosporaceae</taxon>
        <taxon>Bipolaris</taxon>
    </lineage>
</organism>
<dbReference type="PANTHER" id="PTHR28002">
    <property type="entry name" value="MIOREX COMPLEX COMPONENT 11"/>
    <property type="match status" value="1"/>
</dbReference>
<dbReference type="EMBL" id="KB445575">
    <property type="protein sequence ID" value="EMD92299.1"/>
    <property type="molecule type" value="Genomic_DNA"/>
</dbReference>
<dbReference type="Proteomes" id="UP000016936">
    <property type="component" value="Unassembled WGS sequence"/>
</dbReference>
<dbReference type="STRING" id="701091.M2U182"/>
<accession>M2U182</accession>
<reference evidence="2" key="2">
    <citation type="journal article" date="2013" name="PLoS Genet.">
        <title>Comparative genome structure, secondary metabolite, and effector coding capacity across Cochliobolus pathogens.</title>
        <authorList>
            <person name="Condon B.J."/>
            <person name="Leng Y."/>
            <person name="Wu D."/>
            <person name="Bushley K.E."/>
            <person name="Ohm R.A."/>
            <person name="Otillar R."/>
            <person name="Martin J."/>
            <person name="Schackwitz W."/>
            <person name="Grimwood J."/>
            <person name="MohdZainudin N."/>
            <person name="Xue C."/>
            <person name="Wang R."/>
            <person name="Manning V.A."/>
            <person name="Dhillon B."/>
            <person name="Tu Z.J."/>
            <person name="Steffenson B.J."/>
            <person name="Salamov A."/>
            <person name="Sun H."/>
            <person name="Lowry S."/>
            <person name="LaButti K."/>
            <person name="Han J."/>
            <person name="Copeland A."/>
            <person name="Lindquist E."/>
            <person name="Barry K."/>
            <person name="Schmutz J."/>
            <person name="Baker S.E."/>
            <person name="Ciuffetti L.M."/>
            <person name="Grigoriev I.V."/>
            <person name="Zhong S."/>
            <person name="Turgeon B.G."/>
        </authorList>
    </citation>
    <scope>NUCLEOTIDE SEQUENCE [LARGE SCALE GENOMIC DNA]</scope>
    <source>
        <strain evidence="2">C5 / ATCC 48332 / race O</strain>
    </source>
</reference>
<gene>
    <name evidence="1" type="ORF">COCHEDRAFT_1224149</name>
</gene>
<dbReference type="AlphaFoldDB" id="M2U182"/>
<dbReference type="GO" id="GO:0005739">
    <property type="term" value="C:mitochondrion"/>
    <property type="evidence" value="ECO:0007669"/>
    <property type="project" value="TreeGrafter"/>
</dbReference>
<dbReference type="OrthoDB" id="5194044at2759"/>
<dbReference type="InterPro" id="IPR018811">
    <property type="entry name" value="MRX11"/>
</dbReference>
<proteinExistence type="predicted"/>
<evidence type="ECO:0000313" key="1">
    <source>
        <dbReference type="EMBL" id="EMD92299.1"/>
    </source>
</evidence>
<keyword evidence="2" id="KW-1185">Reference proteome</keyword>
<reference evidence="1 2" key="1">
    <citation type="journal article" date="2012" name="PLoS Pathog.">
        <title>Diverse lifestyles and strategies of plant pathogenesis encoded in the genomes of eighteen Dothideomycetes fungi.</title>
        <authorList>
            <person name="Ohm R.A."/>
            <person name="Feau N."/>
            <person name="Henrissat B."/>
            <person name="Schoch C.L."/>
            <person name="Horwitz B.A."/>
            <person name="Barry K.W."/>
            <person name="Condon B.J."/>
            <person name="Copeland A.C."/>
            <person name="Dhillon B."/>
            <person name="Glaser F."/>
            <person name="Hesse C.N."/>
            <person name="Kosti I."/>
            <person name="LaButti K."/>
            <person name="Lindquist E.A."/>
            <person name="Lucas S."/>
            <person name="Salamov A.A."/>
            <person name="Bradshaw R.E."/>
            <person name="Ciuffetti L."/>
            <person name="Hamelin R.C."/>
            <person name="Kema G.H.J."/>
            <person name="Lawrence C."/>
            <person name="Scott J.A."/>
            <person name="Spatafora J.W."/>
            <person name="Turgeon B.G."/>
            <person name="de Wit P.J.G.M."/>
            <person name="Zhong S."/>
            <person name="Goodwin S.B."/>
            <person name="Grigoriev I.V."/>
        </authorList>
    </citation>
    <scope>NUCLEOTIDE SEQUENCE [LARGE SCALE GENOMIC DNA]</scope>
    <source>
        <strain evidence="2">C5 / ATCC 48332 / race O</strain>
    </source>
</reference>
<name>M2U182_COCH5</name>
<dbReference type="PANTHER" id="PTHR28002:SF1">
    <property type="entry name" value="MIOREX COMPLEX COMPONENT 11"/>
    <property type="match status" value="1"/>
</dbReference>